<dbReference type="RefSeq" id="WP_004290394.1">
    <property type="nucleotide sequence ID" value="NZ_CABKNQ010000018.1"/>
</dbReference>
<dbReference type="STRING" id="483216.BACEGG_02087"/>
<evidence type="ECO:0008006" key="3">
    <source>
        <dbReference type="Google" id="ProtNLM"/>
    </source>
</evidence>
<dbReference type="OrthoDB" id="1004760at2"/>
<accession>A0A380YQ00</accession>
<reference evidence="1 2" key="1">
    <citation type="submission" date="2018-06" db="EMBL/GenBank/DDBJ databases">
        <authorList>
            <consortium name="Pathogen Informatics"/>
            <person name="Doyle S."/>
        </authorList>
    </citation>
    <scope>NUCLEOTIDE SEQUENCE [LARGE SCALE GENOMIC DNA]</scope>
    <source>
        <strain evidence="1 2">NCTC11155</strain>
    </source>
</reference>
<organism evidence="1 2">
    <name type="scientific">Bacteroides eggerthii</name>
    <dbReference type="NCBI Taxonomy" id="28111"/>
    <lineage>
        <taxon>Bacteria</taxon>
        <taxon>Pseudomonadati</taxon>
        <taxon>Bacteroidota</taxon>
        <taxon>Bacteroidia</taxon>
        <taxon>Bacteroidales</taxon>
        <taxon>Bacteroidaceae</taxon>
        <taxon>Bacteroides</taxon>
    </lineage>
</organism>
<dbReference type="Proteomes" id="UP000254424">
    <property type="component" value="Unassembled WGS sequence"/>
</dbReference>
<name>A0A380YQ00_9BACE</name>
<dbReference type="GeneID" id="93071627"/>
<evidence type="ECO:0000313" key="1">
    <source>
        <dbReference type="EMBL" id="SUV29741.1"/>
    </source>
</evidence>
<gene>
    <name evidence="1" type="ORF">NCTC11155_01731</name>
</gene>
<proteinExistence type="predicted"/>
<dbReference type="AlphaFoldDB" id="A0A380YQ00"/>
<evidence type="ECO:0000313" key="2">
    <source>
        <dbReference type="Proteomes" id="UP000254424"/>
    </source>
</evidence>
<dbReference type="EMBL" id="UFSX01000001">
    <property type="protein sequence ID" value="SUV29741.1"/>
    <property type="molecule type" value="Genomic_DNA"/>
</dbReference>
<sequence length="517" mass="57423">MKRVLYIGLLLLVGLLTLEGCIKEDNPVVAETRNISMTMNVDTRAGGSDINVDIESAINTLRVYAFYGERKVGYFYGNDKNLVVDGGKLSFSMDLDIPTMSFLEEPISFYLVANEETVSVYNSPAWSPDMTRMQLENYCFRELNNPRTALPMVTVKDVMINPNDIKESEVHSEHWMWTGGPIEFELERSVAKLGMYFAAKEPDIDLEVMQVEILPSGLQDYSYMFAPGHESENLKNVPHSWQYGFSLINGGAVSIDKVVTDDEYNSYTPEDKKNPEKISAAFTDVLSASAYMFENYYGSNNPNQQGANDTDGKGYVLKVTYSVAGSQSEKLIYLPDIERNACYYVLNRIGVDGIVSIVYNVADWENGGDYTVEWGHPTHSFTASASEVGDDYCKINYDIDHTGEDAVNGEGATFLFNMSAPVGQIWVASIDNAQDFTLWVDGKKASEGESGDTTTADGKDHILKVTAKNPNTIEERVTRLTIKSVMWGEANSNLLINQDLDFPGGGDFITITQNALN</sequence>
<protein>
    <recommendedName>
        <fullName evidence="3">DUF4906 domain-containing protein</fullName>
    </recommendedName>
</protein>